<sequence length="146" mass="16015">MICGLFMAFLTVSLGSCKKNDGPNESIVGIWKEPASPTGYVRSVVFKSDGTFLASFNYYAPDPSNNTTIEFDGRYSVKGDSLITGVTKIADKNKDGTTYPAVQPANHPLYEFATFRVNTNVLTINYTTYPADAPVATEVKFNRFTN</sequence>
<dbReference type="Proteomes" id="UP000189739">
    <property type="component" value="Unassembled WGS sequence"/>
</dbReference>
<protein>
    <recommendedName>
        <fullName evidence="3">Lipocalin-like domain-containing protein</fullName>
    </recommendedName>
</protein>
<dbReference type="STRING" id="1792845.BC343_01150"/>
<proteinExistence type="predicted"/>
<dbReference type="AlphaFoldDB" id="A0A1S9PL69"/>
<accession>A0A1S9PL69</accession>
<evidence type="ECO:0008006" key="3">
    <source>
        <dbReference type="Google" id="ProtNLM"/>
    </source>
</evidence>
<reference evidence="1 2" key="1">
    <citation type="submission" date="2016-07" db="EMBL/GenBank/DDBJ databases">
        <title>Genomic analysis of zinc-resistant bacterium Mucilaginibacter pedocola TBZ30.</title>
        <authorList>
            <person name="Huang J."/>
            <person name="Tang J."/>
        </authorList>
    </citation>
    <scope>NUCLEOTIDE SEQUENCE [LARGE SCALE GENOMIC DNA]</scope>
    <source>
        <strain evidence="1 2">TBZ30</strain>
    </source>
</reference>
<gene>
    <name evidence="1" type="ORF">BC343_01150</name>
</gene>
<name>A0A1S9PL69_9SPHI</name>
<dbReference type="EMBL" id="MBTF01000001">
    <property type="protein sequence ID" value="OOQ61710.1"/>
    <property type="molecule type" value="Genomic_DNA"/>
</dbReference>
<evidence type="ECO:0000313" key="2">
    <source>
        <dbReference type="Proteomes" id="UP000189739"/>
    </source>
</evidence>
<evidence type="ECO:0000313" key="1">
    <source>
        <dbReference type="EMBL" id="OOQ61710.1"/>
    </source>
</evidence>
<keyword evidence="2" id="KW-1185">Reference proteome</keyword>
<comment type="caution">
    <text evidence="1">The sequence shown here is derived from an EMBL/GenBank/DDBJ whole genome shotgun (WGS) entry which is preliminary data.</text>
</comment>
<organism evidence="1 2">
    <name type="scientific">Mucilaginibacter pedocola</name>
    <dbReference type="NCBI Taxonomy" id="1792845"/>
    <lineage>
        <taxon>Bacteria</taxon>
        <taxon>Pseudomonadati</taxon>
        <taxon>Bacteroidota</taxon>
        <taxon>Sphingobacteriia</taxon>
        <taxon>Sphingobacteriales</taxon>
        <taxon>Sphingobacteriaceae</taxon>
        <taxon>Mucilaginibacter</taxon>
    </lineage>
</organism>